<evidence type="ECO:0000256" key="6">
    <source>
        <dbReference type="SAM" id="Phobius"/>
    </source>
</evidence>
<reference evidence="8 9" key="1">
    <citation type="submission" date="2016-09" db="EMBL/GenBank/DDBJ databases">
        <title>Genome-resolved meta-omics ties microbial dynamics to process performance in biotechnology for thiocyanate degradation.</title>
        <authorList>
            <person name="Kantor R.S."/>
            <person name="Huddy R.J."/>
            <person name="Iyer R."/>
            <person name="Thomas B.C."/>
            <person name="Brown C.T."/>
            <person name="Anantharaman K."/>
            <person name="Tringe S."/>
            <person name="Hettich R.L."/>
            <person name="Harrison S.T."/>
            <person name="Banfield J.F."/>
        </authorList>
    </citation>
    <scope>NUCLEOTIDE SEQUENCE [LARGE SCALE GENOMIC DNA]</scope>
    <source>
        <strain evidence="8">59-99</strain>
    </source>
</reference>
<gene>
    <name evidence="8" type="ORF">BGO89_01535</name>
</gene>
<dbReference type="EMBL" id="MKVH01000002">
    <property type="protein sequence ID" value="OJX61287.1"/>
    <property type="molecule type" value="Genomic_DNA"/>
</dbReference>
<feature type="domain" description="Polysaccharide chain length determinant N-terminal" evidence="7">
    <location>
        <begin position="10"/>
        <end position="104"/>
    </location>
</feature>
<keyword evidence="4 6" id="KW-1133">Transmembrane helix</keyword>
<evidence type="ECO:0000256" key="4">
    <source>
        <dbReference type="ARBA" id="ARBA00022989"/>
    </source>
</evidence>
<comment type="subcellular location">
    <subcellularLocation>
        <location evidence="1">Cell membrane</location>
        <topology evidence="1">Multi-pass membrane protein</topology>
    </subcellularLocation>
</comment>
<keyword evidence="2" id="KW-1003">Cell membrane</keyword>
<evidence type="ECO:0000256" key="1">
    <source>
        <dbReference type="ARBA" id="ARBA00004651"/>
    </source>
</evidence>
<dbReference type="GO" id="GO:0004713">
    <property type="term" value="F:protein tyrosine kinase activity"/>
    <property type="evidence" value="ECO:0007669"/>
    <property type="project" value="TreeGrafter"/>
</dbReference>
<feature type="transmembrane region" description="Helical" evidence="6">
    <location>
        <begin position="344"/>
        <end position="367"/>
    </location>
</feature>
<keyword evidence="3 6" id="KW-0812">Transmembrane</keyword>
<evidence type="ECO:0000256" key="3">
    <source>
        <dbReference type="ARBA" id="ARBA00022692"/>
    </source>
</evidence>
<organism evidence="8 9">
    <name type="scientific">Candidatus Kapaibacterium thiocyanatum</name>
    <dbReference type="NCBI Taxonomy" id="1895771"/>
    <lineage>
        <taxon>Bacteria</taxon>
        <taxon>Pseudomonadati</taxon>
        <taxon>Candidatus Kapaibacteriota</taxon>
        <taxon>Candidatus Kapaibacteriia</taxon>
        <taxon>Candidatus Kapaibacteriales</taxon>
        <taxon>Candidatus Kapaibacteriaceae</taxon>
        <taxon>Candidatus Kapaibacterium</taxon>
    </lineage>
</organism>
<sequence length="377" mass="41944">MSQASFPTVALLRMLMRRKWIILIVAVVSAVGAYLYARTLPEYFRSTVNCVPPKSDNSLLGGALGGISSTLKDFGLTKLGGKGGDSYEFIVLLYSRTLRDSMISRFDLAKEYELEGKPRMYVREELEKNLEINLHAEGNYEITFWSREPQKAVTMCTTFVSFANDLANRIQREEATKATSYLETRLHAMDSAMVDLTDTLSAFSRRYGIFSPLDQAKASATGLSEIKANVLKQETLLGLLRQNYGPDDPQVRTQSALVQELKDQYQRVTTQPGFAGNFAITDAAGVGVRYMKVYTEFEAYAKVKAFLMPTLEQTRLDMQKNTPSLMVVDAPIVAEKKDRPKRSLIAAGAGVGGGIIMVLIFLAMYAWRSLQTPEQSA</sequence>
<dbReference type="GO" id="GO:0005886">
    <property type="term" value="C:plasma membrane"/>
    <property type="evidence" value="ECO:0007669"/>
    <property type="project" value="UniProtKB-SubCell"/>
</dbReference>
<feature type="transmembrane region" description="Helical" evidence="6">
    <location>
        <begin position="20"/>
        <end position="37"/>
    </location>
</feature>
<name>A0A1M3L6V3_9BACT</name>
<evidence type="ECO:0000259" key="7">
    <source>
        <dbReference type="Pfam" id="PF02706"/>
    </source>
</evidence>
<proteinExistence type="predicted"/>
<dbReference type="InterPro" id="IPR003856">
    <property type="entry name" value="LPS_length_determ_N"/>
</dbReference>
<comment type="caution">
    <text evidence="8">The sequence shown here is derived from an EMBL/GenBank/DDBJ whole genome shotgun (WGS) entry which is preliminary data.</text>
</comment>
<dbReference type="Pfam" id="PF02706">
    <property type="entry name" value="Wzz"/>
    <property type="match status" value="1"/>
</dbReference>
<dbReference type="Proteomes" id="UP000184233">
    <property type="component" value="Unassembled WGS sequence"/>
</dbReference>
<dbReference type="InterPro" id="IPR050445">
    <property type="entry name" value="Bact_polysacc_biosynth/exp"/>
</dbReference>
<dbReference type="PANTHER" id="PTHR32309">
    <property type="entry name" value="TYROSINE-PROTEIN KINASE"/>
    <property type="match status" value="1"/>
</dbReference>
<evidence type="ECO:0000256" key="2">
    <source>
        <dbReference type="ARBA" id="ARBA00022475"/>
    </source>
</evidence>
<evidence type="ECO:0000313" key="8">
    <source>
        <dbReference type="EMBL" id="OJX61287.1"/>
    </source>
</evidence>
<keyword evidence="5 6" id="KW-0472">Membrane</keyword>
<evidence type="ECO:0000256" key="5">
    <source>
        <dbReference type="ARBA" id="ARBA00023136"/>
    </source>
</evidence>
<protein>
    <recommendedName>
        <fullName evidence="7">Polysaccharide chain length determinant N-terminal domain-containing protein</fullName>
    </recommendedName>
</protein>
<dbReference type="STRING" id="1895771.BGO89_01535"/>
<accession>A0A1M3L6V3</accession>
<dbReference type="AlphaFoldDB" id="A0A1M3L6V3"/>
<dbReference type="PANTHER" id="PTHR32309:SF13">
    <property type="entry name" value="FERRIC ENTEROBACTIN TRANSPORT PROTEIN FEPE"/>
    <property type="match status" value="1"/>
</dbReference>
<evidence type="ECO:0000313" key="9">
    <source>
        <dbReference type="Proteomes" id="UP000184233"/>
    </source>
</evidence>